<dbReference type="InterPro" id="IPR046830">
    <property type="entry name" value="Calmod_bind_M"/>
</dbReference>
<comment type="similarity">
    <text evidence="2">Belongs to the plant ACBP60 protein family.</text>
</comment>
<evidence type="ECO:0000256" key="6">
    <source>
        <dbReference type="ARBA" id="ARBA00023163"/>
    </source>
</evidence>
<evidence type="ECO:0000256" key="2">
    <source>
        <dbReference type="ARBA" id="ARBA00007214"/>
    </source>
</evidence>
<dbReference type="Pfam" id="PF20451">
    <property type="entry name" value="Calmod_bind_M"/>
    <property type="match status" value="1"/>
</dbReference>
<evidence type="ECO:0000256" key="7">
    <source>
        <dbReference type="ARBA" id="ARBA00023242"/>
    </source>
</evidence>
<evidence type="ECO:0000313" key="11">
    <source>
        <dbReference type="EMBL" id="KAG5380167.1"/>
    </source>
</evidence>
<keyword evidence="7" id="KW-0539">Nucleus</keyword>
<feature type="domain" description="Calmodulin binding protein central" evidence="9">
    <location>
        <begin position="273"/>
        <end position="339"/>
    </location>
</feature>
<accession>A0ABQ7L0Q6</accession>
<dbReference type="EMBL" id="JADBGQ010000009">
    <property type="protein sequence ID" value="KAG5380167.1"/>
    <property type="molecule type" value="Genomic_DNA"/>
</dbReference>
<evidence type="ECO:0000256" key="1">
    <source>
        <dbReference type="ARBA" id="ARBA00004123"/>
    </source>
</evidence>
<evidence type="ECO:0000256" key="4">
    <source>
        <dbReference type="ARBA" id="ARBA00023125"/>
    </source>
</evidence>
<keyword evidence="3" id="KW-0805">Transcription regulation</keyword>
<evidence type="ECO:0000259" key="10">
    <source>
        <dbReference type="Pfam" id="PF20452"/>
    </source>
</evidence>
<name>A0ABQ7L0Q6_BRACM</name>
<dbReference type="Proteomes" id="UP000823674">
    <property type="component" value="Chromosome A07"/>
</dbReference>
<evidence type="ECO:0000259" key="9">
    <source>
        <dbReference type="Pfam" id="PF20451"/>
    </source>
</evidence>
<feature type="domain" description="Calmodulin binding protein C-terminal" evidence="10">
    <location>
        <begin position="344"/>
        <end position="400"/>
    </location>
</feature>
<dbReference type="PANTHER" id="PTHR31713:SF42">
    <property type="entry name" value="PROTEIN SAR DEFICIENT 1"/>
    <property type="match status" value="1"/>
</dbReference>
<feature type="domain" description="Calmodulin binding protein-like N-terminal" evidence="8">
    <location>
        <begin position="112"/>
        <end position="261"/>
    </location>
</feature>
<comment type="caution">
    <text evidence="11">The sequence shown here is derived from an EMBL/GenBank/DDBJ whole genome shotgun (WGS) entry which is preliminary data.</text>
</comment>
<proteinExistence type="inferred from homology"/>
<dbReference type="InterPro" id="IPR046831">
    <property type="entry name" value="Calmodulin_bind_N"/>
</dbReference>
<dbReference type="Pfam" id="PF20452">
    <property type="entry name" value="Calmod_bind_C"/>
    <property type="match status" value="1"/>
</dbReference>
<evidence type="ECO:0000256" key="3">
    <source>
        <dbReference type="ARBA" id="ARBA00023015"/>
    </source>
</evidence>
<evidence type="ECO:0000259" key="8">
    <source>
        <dbReference type="Pfam" id="PF07887"/>
    </source>
</evidence>
<keyword evidence="6" id="KW-0804">Transcription</keyword>
<dbReference type="Pfam" id="PF07887">
    <property type="entry name" value="Calmodulin_bind"/>
    <property type="match status" value="1"/>
</dbReference>
<gene>
    <name evidence="11" type="primary">A07p036420.1_BraROA</name>
    <name evidence="11" type="ORF">IGI04_028009</name>
</gene>
<comment type="subcellular location">
    <subcellularLocation>
        <location evidence="1">Nucleus</location>
    </subcellularLocation>
</comment>
<feature type="non-terminal residue" evidence="11">
    <location>
        <position position="1"/>
    </location>
</feature>
<protein>
    <recommendedName>
        <fullName evidence="13">Calmodulin-binding protein</fullName>
    </recommendedName>
</protein>
<organism evidence="11 12">
    <name type="scientific">Brassica rapa subsp. trilocularis</name>
    <dbReference type="NCBI Taxonomy" id="1813537"/>
    <lineage>
        <taxon>Eukaryota</taxon>
        <taxon>Viridiplantae</taxon>
        <taxon>Streptophyta</taxon>
        <taxon>Embryophyta</taxon>
        <taxon>Tracheophyta</taxon>
        <taxon>Spermatophyta</taxon>
        <taxon>Magnoliopsida</taxon>
        <taxon>eudicotyledons</taxon>
        <taxon>Gunneridae</taxon>
        <taxon>Pentapetalae</taxon>
        <taxon>rosids</taxon>
        <taxon>malvids</taxon>
        <taxon>Brassicales</taxon>
        <taxon>Brassicaceae</taxon>
        <taxon>Brassiceae</taxon>
        <taxon>Brassica</taxon>
    </lineage>
</organism>
<keyword evidence="4" id="KW-0238">DNA-binding</keyword>
<keyword evidence="12" id="KW-1185">Reference proteome</keyword>
<reference evidence="11 12" key="1">
    <citation type="submission" date="2021-03" db="EMBL/GenBank/DDBJ databases">
        <authorList>
            <person name="King G.J."/>
            <person name="Bancroft I."/>
            <person name="Baten A."/>
            <person name="Bloomfield J."/>
            <person name="Borpatragohain P."/>
            <person name="He Z."/>
            <person name="Irish N."/>
            <person name="Irwin J."/>
            <person name="Liu K."/>
            <person name="Mauleon R.P."/>
            <person name="Moore J."/>
            <person name="Morris R."/>
            <person name="Ostergaard L."/>
            <person name="Wang B."/>
            <person name="Wells R."/>
        </authorList>
    </citation>
    <scope>NUCLEOTIDE SEQUENCE [LARGE SCALE GENOMIC DNA]</scope>
    <source>
        <strain evidence="11">R-o-18</strain>
        <tissue evidence="11">Leaf</tissue>
    </source>
</reference>
<evidence type="ECO:0000313" key="12">
    <source>
        <dbReference type="Proteomes" id="UP000823674"/>
    </source>
</evidence>
<dbReference type="InterPro" id="IPR046829">
    <property type="entry name" value="Calmod_bind_C"/>
</dbReference>
<dbReference type="InterPro" id="IPR012416">
    <property type="entry name" value="CBP60"/>
</dbReference>
<dbReference type="PANTHER" id="PTHR31713">
    <property type="entry name" value="OS02G0177800 PROTEIN"/>
    <property type="match status" value="1"/>
</dbReference>
<sequence>QQNRSTLDLIEALSLSIYHYTYPMAGKRLIQDQESDQENKTEKRMKSLPLFGSVFGALNTENTMKSLSSALEPVLRKVVRQEVEYGISKRLRSLSRSPSFCVEARESIAPTLKLMFAKNLKKPIFTGSKIIDEDNNPLQIILVDDSNNDHSIAPVNLDRRPIRLDIVALHGDFPSGDKWSSDEFDRNIVKERDGKRPLLAGEVTLTMRNGVGTIGDIEFTDNSSWIRSRKFKIGVRVAKGSSDQGVAVCEAMTEAFNVRDHRGELYKKHHPPMLEDDVWRLEKIGKDGAFHKKLSAENINTVQDFLKLSVVDLDRLRQILGQGMSDKMWDVTYKHARECTLGNKLYIHRGPNILLTLNPICEVMEAAINGQVFSNEEALNQLNIKKLARQAYSKWDFLEVIERKTNEVPLLTQGHTMDQQYGANHYHNIEINKSYQQNGYALERSPNNLEMINEGYITTTPMEFGVCFNVTGSSSQSHMNPFENPHLR</sequence>
<keyword evidence="5" id="KW-0010">Activator</keyword>
<evidence type="ECO:0000256" key="5">
    <source>
        <dbReference type="ARBA" id="ARBA00023159"/>
    </source>
</evidence>
<evidence type="ECO:0008006" key="13">
    <source>
        <dbReference type="Google" id="ProtNLM"/>
    </source>
</evidence>